<dbReference type="AlphaFoldDB" id="A0A9N9Z219"/>
<keyword evidence="4" id="KW-1185">Reference proteome</keyword>
<dbReference type="PANTHER" id="PTHR43201:SF8">
    <property type="entry name" value="ACYL-COA SYNTHETASE FAMILY MEMBER 3"/>
    <property type="match status" value="1"/>
</dbReference>
<evidence type="ECO:0000313" key="4">
    <source>
        <dbReference type="Proteomes" id="UP000775872"/>
    </source>
</evidence>
<organism evidence="3 4">
    <name type="scientific">Clonostachys solani</name>
    <dbReference type="NCBI Taxonomy" id="160281"/>
    <lineage>
        <taxon>Eukaryota</taxon>
        <taxon>Fungi</taxon>
        <taxon>Dikarya</taxon>
        <taxon>Ascomycota</taxon>
        <taxon>Pezizomycotina</taxon>
        <taxon>Sordariomycetes</taxon>
        <taxon>Hypocreomycetidae</taxon>
        <taxon>Hypocreales</taxon>
        <taxon>Bionectriaceae</taxon>
        <taxon>Clonostachys</taxon>
    </lineage>
</organism>
<dbReference type="InterPro" id="IPR042099">
    <property type="entry name" value="ANL_N_sf"/>
</dbReference>
<dbReference type="Pfam" id="PF23562">
    <property type="entry name" value="AMP-binding_C_3"/>
    <property type="match status" value="1"/>
</dbReference>
<dbReference type="Gene3D" id="3.40.50.12780">
    <property type="entry name" value="N-terminal domain of ligase-like"/>
    <property type="match status" value="1"/>
</dbReference>
<feature type="domain" description="AMP-dependent synthetase/ligase" evidence="2">
    <location>
        <begin position="14"/>
        <end position="351"/>
    </location>
</feature>
<evidence type="ECO:0000256" key="1">
    <source>
        <dbReference type="ARBA" id="ARBA00006432"/>
    </source>
</evidence>
<gene>
    <name evidence="3" type="ORF">CSOL1703_00013660</name>
</gene>
<accession>A0A9N9Z219</accession>
<dbReference type="PANTHER" id="PTHR43201">
    <property type="entry name" value="ACYL-COA SYNTHETASE"/>
    <property type="match status" value="1"/>
</dbReference>
<dbReference type="Proteomes" id="UP000775872">
    <property type="component" value="Unassembled WGS sequence"/>
</dbReference>
<dbReference type="GO" id="GO:0006631">
    <property type="term" value="P:fatty acid metabolic process"/>
    <property type="evidence" value="ECO:0007669"/>
    <property type="project" value="TreeGrafter"/>
</dbReference>
<dbReference type="OrthoDB" id="429813at2759"/>
<evidence type="ECO:0000259" key="2">
    <source>
        <dbReference type="Pfam" id="PF00501"/>
    </source>
</evidence>
<sequence>MATTFRTHLTGPAKWAEKTPTAPAFKVPQWSEAGEFGGWKPVSYAEYWGDIEKYARYVYNEFTQQGLKERDTVAIWSSGANYVDIVHIWAVARAGFVPLLISIRIQHLGAIDLLLKGGEAKGLLYNPVVGDKPELDVVSIPAVDIKTAEATTGEKPLPEVWFPSNEDEIVMKYHSSGSSSGMPKVIPMTARWVDFLLDKLVDALGSDPNKQENTSANGSAVHLAGAMSIIASHYQGQCIVICKEISSSREELKALIEDHGLTRIVLFSTFLAKFIIQARSDPELLQLLKSLNRIIHGGVPLDEKYAKEARDQGIKLRDIFGSTEIGVAMISGDEGPNEAYLRPIAGTKYKFVPVNDASSESQNGAGAPKLLEVIITAESGDCPHPSYRNKETGDFHTGDLVEEMAPGYYLSRGRNDDWMKMQNAALCDTQSIEGNALEVCGKDLIGAAVCIGLKRPSPVLVVEPLADGDVPPNLTQDVLERIKPFHERMYVHERIDEAKFIIVAPKGSLPKTPKGNVQRKPVEKTFEKQLDELFGQTTP</sequence>
<dbReference type="InterPro" id="IPR000873">
    <property type="entry name" value="AMP-dep_synth/lig_dom"/>
</dbReference>
<reference evidence="3" key="1">
    <citation type="submission" date="2021-10" db="EMBL/GenBank/DDBJ databases">
        <authorList>
            <person name="Piombo E."/>
        </authorList>
    </citation>
    <scope>NUCLEOTIDE SEQUENCE</scope>
</reference>
<comment type="caution">
    <text evidence="3">The sequence shown here is derived from an EMBL/GenBank/DDBJ whole genome shotgun (WGS) entry which is preliminary data.</text>
</comment>
<comment type="similarity">
    <text evidence="1">Belongs to the ATP-dependent AMP-binding enzyme family.</text>
</comment>
<evidence type="ECO:0000313" key="3">
    <source>
        <dbReference type="EMBL" id="CAH0047643.1"/>
    </source>
</evidence>
<proteinExistence type="inferred from homology"/>
<dbReference type="SUPFAM" id="SSF56801">
    <property type="entry name" value="Acetyl-CoA synthetase-like"/>
    <property type="match status" value="1"/>
</dbReference>
<dbReference type="EMBL" id="CABFOC020000031">
    <property type="protein sequence ID" value="CAH0047643.1"/>
    <property type="molecule type" value="Genomic_DNA"/>
</dbReference>
<dbReference type="Pfam" id="PF00501">
    <property type="entry name" value="AMP-binding"/>
    <property type="match status" value="1"/>
</dbReference>
<name>A0A9N9Z219_9HYPO</name>
<protein>
    <recommendedName>
        <fullName evidence="2">AMP-dependent synthetase/ligase domain-containing protein</fullName>
    </recommendedName>
</protein>
<dbReference type="GO" id="GO:0031956">
    <property type="term" value="F:medium-chain fatty acid-CoA ligase activity"/>
    <property type="evidence" value="ECO:0007669"/>
    <property type="project" value="TreeGrafter"/>
</dbReference>